<gene>
    <name evidence="1" type="ORF">BDU57DRAFT_566338</name>
</gene>
<proteinExistence type="predicted"/>
<evidence type="ECO:0000313" key="2">
    <source>
        <dbReference type="Proteomes" id="UP000800096"/>
    </source>
</evidence>
<accession>A0A6A5Q8Y4</accession>
<dbReference type="InterPro" id="IPR018247">
    <property type="entry name" value="EF_Hand_1_Ca_BS"/>
</dbReference>
<dbReference type="AlphaFoldDB" id="A0A6A5Q8Y4"/>
<evidence type="ECO:0000313" key="1">
    <source>
        <dbReference type="EMBL" id="KAF1911238.1"/>
    </source>
</evidence>
<organism evidence="1 2">
    <name type="scientific">Ampelomyces quisqualis</name>
    <name type="common">Powdery mildew agent</name>
    <dbReference type="NCBI Taxonomy" id="50730"/>
    <lineage>
        <taxon>Eukaryota</taxon>
        <taxon>Fungi</taxon>
        <taxon>Dikarya</taxon>
        <taxon>Ascomycota</taxon>
        <taxon>Pezizomycotina</taxon>
        <taxon>Dothideomycetes</taxon>
        <taxon>Pleosporomycetidae</taxon>
        <taxon>Pleosporales</taxon>
        <taxon>Pleosporineae</taxon>
        <taxon>Phaeosphaeriaceae</taxon>
        <taxon>Ampelomyces</taxon>
    </lineage>
</organism>
<dbReference type="Proteomes" id="UP000800096">
    <property type="component" value="Unassembled WGS sequence"/>
</dbReference>
<keyword evidence="2" id="KW-1185">Reference proteome</keyword>
<name>A0A6A5Q8Y4_AMPQU</name>
<protein>
    <submittedName>
        <fullName evidence="1">Uncharacterized protein</fullName>
    </submittedName>
</protein>
<sequence length="203" mass="21442">MTVNGDLAMNNTVFLSISPLEAGGRIIPKLPTKEARSSQEGTTVLCDSAPIPNSRHIFVTNASLGAAVLKLNRAAQPAWPQILMRTTQHILLILPFSRVADMSLEYASIIAQLDLSDNGDLGVADIKSAGSFMYALLPGYGTSSAASTVLNVSSGQGSMNMAQCLDLSGIAGCASVSVGDSYCLQDRFRSVVQDIVTFVFRVP</sequence>
<dbReference type="PROSITE" id="PS00018">
    <property type="entry name" value="EF_HAND_1"/>
    <property type="match status" value="1"/>
</dbReference>
<dbReference type="EMBL" id="ML979145">
    <property type="protein sequence ID" value="KAF1911238.1"/>
    <property type="molecule type" value="Genomic_DNA"/>
</dbReference>
<dbReference type="OrthoDB" id="10006285at2759"/>
<reference evidence="1" key="1">
    <citation type="journal article" date="2020" name="Stud. Mycol.">
        <title>101 Dothideomycetes genomes: a test case for predicting lifestyles and emergence of pathogens.</title>
        <authorList>
            <person name="Haridas S."/>
            <person name="Albert R."/>
            <person name="Binder M."/>
            <person name="Bloem J."/>
            <person name="Labutti K."/>
            <person name="Salamov A."/>
            <person name="Andreopoulos B."/>
            <person name="Baker S."/>
            <person name="Barry K."/>
            <person name="Bills G."/>
            <person name="Bluhm B."/>
            <person name="Cannon C."/>
            <person name="Castanera R."/>
            <person name="Culley D."/>
            <person name="Daum C."/>
            <person name="Ezra D."/>
            <person name="Gonzalez J."/>
            <person name="Henrissat B."/>
            <person name="Kuo A."/>
            <person name="Liang C."/>
            <person name="Lipzen A."/>
            <person name="Lutzoni F."/>
            <person name="Magnuson J."/>
            <person name="Mondo S."/>
            <person name="Nolan M."/>
            <person name="Ohm R."/>
            <person name="Pangilinan J."/>
            <person name="Park H.-J."/>
            <person name="Ramirez L."/>
            <person name="Alfaro M."/>
            <person name="Sun H."/>
            <person name="Tritt A."/>
            <person name="Yoshinaga Y."/>
            <person name="Zwiers L.-H."/>
            <person name="Turgeon B."/>
            <person name="Goodwin S."/>
            <person name="Spatafora J."/>
            <person name="Crous P."/>
            <person name="Grigoriev I."/>
        </authorList>
    </citation>
    <scope>NUCLEOTIDE SEQUENCE</scope>
    <source>
        <strain evidence="1">HMLAC05119</strain>
    </source>
</reference>